<dbReference type="Pfam" id="PF07261">
    <property type="entry name" value="DnaB_2"/>
    <property type="match status" value="1"/>
</dbReference>
<dbReference type="NCBIfam" id="TIGR01446">
    <property type="entry name" value="DnaD_dom"/>
    <property type="match status" value="1"/>
</dbReference>
<feature type="compositionally biased region" description="Low complexity" evidence="2">
    <location>
        <begin position="221"/>
        <end position="231"/>
    </location>
</feature>
<dbReference type="AlphaFoldDB" id="A0A387AVF2"/>
<feature type="compositionally biased region" description="Basic and acidic residues" evidence="2">
    <location>
        <begin position="207"/>
        <end position="219"/>
    </location>
</feature>
<feature type="domain" description="DnaB/C C-terminal" evidence="3">
    <location>
        <begin position="138"/>
        <end position="209"/>
    </location>
</feature>
<dbReference type="EMBL" id="CP032626">
    <property type="protein sequence ID" value="AYF92646.1"/>
    <property type="molecule type" value="Genomic_DNA"/>
</dbReference>
<keyword evidence="6" id="KW-1185">Reference proteome</keyword>
<dbReference type="RefSeq" id="WP_120784412.1">
    <property type="nucleotide sequence ID" value="NZ_CP032626.1"/>
</dbReference>
<dbReference type="InterPro" id="IPR034829">
    <property type="entry name" value="DnaD-like_sf"/>
</dbReference>
<dbReference type="OrthoDB" id="9770238at2"/>
<dbReference type="PANTHER" id="PTHR37293:SF6">
    <property type="entry name" value="DNA REPLICATION PROTEIN DNAD"/>
    <property type="match status" value="1"/>
</dbReference>
<dbReference type="KEGG" id="abom:D7I45_03715"/>
<gene>
    <name evidence="5" type="ORF">D7I45_03715</name>
</gene>
<dbReference type="Pfam" id="PF21984">
    <property type="entry name" value="DnaD_N"/>
    <property type="match status" value="1"/>
</dbReference>
<feature type="domain" description="DnaD N-terminal" evidence="4">
    <location>
        <begin position="16"/>
        <end position="114"/>
    </location>
</feature>
<comment type="similarity">
    <text evidence="1">Belongs to the DnaB/DnaD family.</text>
</comment>
<dbReference type="InterPro" id="IPR036388">
    <property type="entry name" value="WH-like_DNA-bd_sf"/>
</dbReference>
<sequence length="243" mass="28451">MDKFAKTLLQTGQTSIPNYLLKNYPKIGMSSNQLIIYLQIKRNMDMGNYFPDINEITESTGFSQNKAYQVLHELIQKKLMRIKTLNDRNGQSFDVYDFSLMYDKLSELSHQSDNSDYEINVKPNSKDTMTESDRKGVFNQIESEFGRPLSPIEIETINQWLEEDNYKPKMIELALRESVLNQVYSLKYIDRILINWEKANIKTPADVERNRRNREDKFKPSGQQNNSSNNSPKTDIPLFKIDK</sequence>
<evidence type="ECO:0000259" key="3">
    <source>
        <dbReference type="Pfam" id="PF07261"/>
    </source>
</evidence>
<evidence type="ECO:0000256" key="2">
    <source>
        <dbReference type="SAM" id="MobiDB-lite"/>
    </source>
</evidence>
<dbReference type="Proteomes" id="UP000272003">
    <property type="component" value="Chromosome"/>
</dbReference>
<dbReference type="SUPFAM" id="SSF158499">
    <property type="entry name" value="DnaD domain-like"/>
    <property type="match status" value="1"/>
</dbReference>
<accession>A0A387AVF2</accession>
<dbReference type="InterPro" id="IPR006343">
    <property type="entry name" value="DnaB/C_C"/>
</dbReference>
<name>A0A387AVF2_9LACO</name>
<evidence type="ECO:0000256" key="1">
    <source>
        <dbReference type="ARBA" id="ARBA00093462"/>
    </source>
</evidence>
<dbReference type="InterPro" id="IPR053162">
    <property type="entry name" value="DnaD"/>
</dbReference>
<organism evidence="5 6">
    <name type="scientific">Apilactobacillus bombintestini</name>
    <dbReference type="NCBI Taxonomy" id="2419772"/>
    <lineage>
        <taxon>Bacteria</taxon>
        <taxon>Bacillati</taxon>
        <taxon>Bacillota</taxon>
        <taxon>Bacilli</taxon>
        <taxon>Lactobacillales</taxon>
        <taxon>Lactobacillaceae</taxon>
        <taxon>Apilactobacillus</taxon>
    </lineage>
</organism>
<protein>
    <submittedName>
        <fullName evidence="5">DnaD domain protein</fullName>
    </submittedName>
</protein>
<proteinExistence type="inferred from homology"/>
<dbReference type="PANTHER" id="PTHR37293">
    <property type="entry name" value="PHAGE REPLICATION PROTEIN-RELATED"/>
    <property type="match status" value="1"/>
</dbReference>
<evidence type="ECO:0000313" key="6">
    <source>
        <dbReference type="Proteomes" id="UP000272003"/>
    </source>
</evidence>
<evidence type="ECO:0000259" key="4">
    <source>
        <dbReference type="Pfam" id="PF21984"/>
    </source>
</evidence>
<reference evidence="5 6" key="1">
    <citation type="submission" date="2018-09" db="EMBL/GenBank/DDBJ databases">
        <title>Genome sequencing of strain BHWM-4.</title>
        <authorList>
            <person name="Heo J."/>
            <person name="Kim S.-J."/>
            <person name="Kwon S.-W."/>
        </authorList>
    </citation>
    <scope>NUCLEOTIDE SEQUENCE [LARGE SCALE GENOMIC DNA]</scope>
    <source>
        <strain evidence="5 6">BHWM-4</strain>
    </source>
</reference>
<dbReference type="Gene3D" id="1.10.10.630">
    <property type="entry name" value="DnaD domain-like"/>
    <property type="match status" value="1"/>
</dbReference>
<feature type="region of interest" description="Disordered" evidence="2">
    <location>
        <begin position="207"/>
        <end position="243"/>
    </location>
</feature>
<dbReference type="InterPro" id="IPR053843">
    <property type="entry name" value="DnaD_N"/>
</dbReference>
<evidence type="ECO:0000313" key="5">
    <source>
        <dbReference type="EMBL" id="AYF92646.1"/>
    </source>
</evidence>
<dbReference type="Gene3D" id="1.10.10.10">
    <property type="entry name" value="Winged helix-like DNA-binding domain superfamily/Winged helix DNA-binding domain"/>
    <property type="match status" value="1"/>
</dbReference>